<reference evidence="7" key="1">
    <citation type="submission" date="2025-08" db="UniProtKB">
        <authorList>
            <consortium name="RefSeq"/>
        </authorList>
    </citation>
    <scope>IDENTIFICATION</scope>
    <source>
        <strain evidence="7">Wakin</strain>
        <tissue evidence="7">Muscle</tissue>
    </source>
</reference>
<dbReference type="GO" id="GO:0005525">
    <property type="term" value="F:GTP binding"/>
    <property type="evidence" value="ECO:0007669"/>
    <property type="project" value="UniProtKB-KW"/>
</dbReference>
<accession>A0A6P6M3E3</accession>
<dbReference type="InterPro" id="IPR006703">
    <property type="entry name" value="G_AIG1"/>
</dbReference>
<keyword evidence="3" id="KW-0342">GTP-binding</keyword>
<evidence type="ECO:0000256" key="4">
    <source>
        <dbReference type="SAM" id="MobiDB-lite"/>
    </source>
</evidence>
<dbReference type="RefSeq" id="XP_026091129.1">
    <property type="nucleotide sequence ID" value="XM_026235344.1"/>
</dbReference>
<dbReference type="PANTHER" id="PTHR10903:SF170">
    <property type="entry name" value="GTPASE IMAP FAMILY MEMBER 7"/>
    <property type="match status" value="1"/>
</dbReference>
<dbReference type="AlphaFoldDB" id="A0A6P6M3E3"/>
<dbReference type="KEGG" id="caua:113064469"/>
<evidence type="ECO:0000259" key="5">
    <source>
        <dbReference type="Pfam" id="PF04548"/>
    </source>
</evidence>
<dbReference type="Pfam" id="PF04548">
    <property type="entry name" value="AIG1"/>
    <property type="match status" value="1"/>
</dbReference>
<name>A0A6P6M3E3_CARAU</name>
<keyword evidence="2" id="KW-0547">Nucleotide-binding</keyword>
<dbReference type="GeneID" id="113064469"/>
<dbReference type="InterPro" id="IPR045058">
    <property type="entry name" value="GIMA/IAN/Toc"/>
</dbReference>
<evidence type="ECO:0000256" key="2">
    <source>
        <dbReference type="ARBA" id="ARBA00022741"/>
    </source>
</evidence>
<evidence type="ECO:0000313" key="7">
    <source>
        <dbReference type="RefSeq" id="XP_026091129.1"/>
    </source>
</evidence>
<feature type="region of interest" description="Disordered" evidence="4">
    <location>
        <begin position="1"/>
        <end position="36"/>
    </location>
</feature>
<keyword evidence="6" id="KW-1185">Reference proteome</keyword>
<dbReference type="Gene3D" id="3.40.50.300">
    <property type="entry name" value="P-loop containing nucleotide triphosphate hydrolases"/>
    <property type="match status" value="1"/>
</dbReference>
<dbReference type="PANTHER" id="PTHR10903">
    <property type="entry name" value="GTPASE, IMAP FAMILY MEMBER-RELATED"/>
    <property type="match status" value="1"/>
</dbReference>
<comment type="similarity">
    <text evidence="1">Belongs to the TRAFAC class TrmE-Era-EngA-EngB-Septin-like GTPase superfamily. AIG1/Toc34/Toc159-like paraseptin GTPase family. IAN subfamily.</text>
</comment>
<organism evidence="6 7">
    <name type="scientific">Carassius auratus</name>
    <name type="common">Goldfish</name>
    <dbReference type="NCBI Taxonomy" id="7957"/>
    <lineage>
        <taxon>Eukaryota</taxon>
        <taxon>Metazoa</taxon>
        <taxon>Chordata</taxon>
        <taxon>Craniata</taxon>
        <taxon>Vertebrata</taxon>
        <taxon>Euteleostomi</taxon>
        <taxon>Actinopterygii</taxon>
        <taxon>Neopterygii</taxon>
        <taxon>Teleostei</taxon>
        <taxon>Ostariophysi</taxon>
        <taxon>Cypriniformes</taxon>
        <taxon>Cyprinidae</taxon>
        <taxon>Cyprininae</taxon>
        <taxon>Carassius</taxon>
    </lineage>
</organism>
<gene>
    <name evidence="7" type="primary">LOC113064469</name>
</gene>
<feature type="compositionally biased region" description="Basic and acidic residues" evidence="4">
    <location>
        <begin position="8"/>
        <end position="27"/>
    </location>
</feature>
<evidence type="ECO:0000256" key="3">
    <source>
        <dbReference type="ARBA" id="ARBA00023134"/>
    </source>
</evidence>
<evidence type="ECO:0000313" key="6">
    <source>
        <dbReference type="Proteomes" id="UP000515129"/>
    </source>
</evidence>
<dbReference type="Proteomes" id="UP000515129">
    <property type="component" value="Chromosome 46"/>
</dbReference>
<feature type="domain" description="AIG1-type G" evidence="5">
    <location>
        <begin position="75"/>
        <end position="181"/>
    </location>
</feature>
<evidence type="ECO:0000256" key="1">
    <source>
        <dbReference type="ARBA" id="ARBA00008535"/>
    </source>
</evidence>
<dbReference type="InterPro" id="IPR027417">
    <property type="entry name" value="P-loop_NTPase"/>
</dbReference>
<proteinExistence type="inferred from homology"/>
<protein>
    <submittedName>
        <fullName evidence="7">GTPase IMAP family member 4-like</fullName>
    </submittedName>
</protein>
<dbReference type="OrthoDB" id="8905277at2759"/>
<sequence length="296" mass="34248">MASISRGEQSEDSDRLPLISHEQHRDTQQYGTITGSTGSTTELRFIMLSGDEDLMDDACDIILRERAGRPKITHRKGHVFGKKVTVVKTPPTWMSHVATRCPFSSRVESIKDEMEDCASLVFPGPHAFLLVTDHRKVTGKEKYLLKAIAKVFGKEALDYVMLLIIGRTELEGIDSEREYMRKFYTLENSEQSVQSLFRETEIMTQNNESTFFIQPSYENLMKKAFLSWEKERDAEIQKQHEQEMTDLKERFRLTESNLKKEMDTLRELMLATMIRLQKYKDNQQGASGAQEDLQFN</sequence>